<dbReference type="EMBL" id="JAABOA010004305">
    <property type="protein sequence ID" value="KAF9577840.1"/>
    <property type="molecule type" value="Genomic_DNA"/>
</dbReference>
<reference evidence="2" key="1">
    <citation type="journal article" date="2020" name="Fungal Divers.">
        <title>Resolving the Mortierellaceae phylogeny through synthesis of multi-gene phylogenetics and phylogenomics.</title>
        <authorList>
            <person name="Vandepol N."/>
            <person name="Liber J."/>
            <person name="Desiro A."/>
            <person name="Na H."/>
            <person name="Kennedy M."/>
            <person name="Barry K."/>
            <person name="Grigoriev I.V."/>
            <person name="Miller A.N."/>
            <person name="O'Donnell K."/>
            <person name="Stajich J.E."/>
            <person name="Bonito G."/>
        </authorList>
    </citation>
    <scope>NUCLEOTIDE SEQUENCE</scope>
    <source>
        <strain evidence="2">KOD1015</strain>
    </source>
</reference>
<feature type="compositionally biased region" description="Polar residues" evidence="1">
    <location>
        <begin position="57"/>
        <end position="66"/>
    </location>
</feature>
<dbReference type="AlphaFoldDB" id="A0A9P6KAN0"/>
<feature type="non-terminal residue" evidence="2">
    <location>
        <position position="361"/>
    </location>
</feature>
<protein>
    <submittedName>
        <fullName evidence="2">Uncharacterized protein</fullName>
    </submittedName>
</protein>
<proteinExistence type="predicted"/>
<comment type="caution">
    <text evidence="2">The sequence shown here is derived from an EMBL/GenBank/DDBJ whole genome shotgun (WGS) entry which is preliminary data.</text>
</comment>
<feature type="compositionally biased region" description="Acidic residues" evidence="1">
    <location>
        <begin position="214"/>
        <end position="229"/>
    </location>
</feature>
<feature type="compositionally biased region" description="Basic and acidic residues" evidence="1">
    <location>
        <begin position="351"/>
        <end position="361"/>
    </location>
</feature>
<dbReference type="Proteomes" id="UP000780801">
    <property type="component" value="Unassembled WGS sequence"/>
</dbReference>
<evidence type="ECO:0000313" key="2">
    <source>
        <dbReference type="EMBL" id="KAF9577840.1"/>
    </source>
</evidence>
<feature type="region of interest" description="Disordered" evidence="1">
    <location>
        <begin position="57"/>
        <end position="162"/>
    </location>
</feature>
<dbReference type="OrthoDB" id="2445925at2759"/>
<evidence type="ECO:0000256" key="1">
    <source>
        <dbReference type="SAM" id="MobiDB-lite"/>
    </source>
</evidence>
<name>A0A9P6KAN0_9FUNG</name>
<feature type="region of interest" description="Disordered" evidence="1">
    <location>
        <begin position="1"/>
        <end position="25"/>
    </location>
</feature>
<organism evidence="2 3">
    <name type="scientific">Lunasporangiospora selenospora</name>
    <dbReference type="NCBI Taxonomy" id="979761"/>
    <lineage>
        <taxon>Eukaryota</taxon>
        <taxon>Fungi</taxon>
        <taxon>Fungi incertae sedis</taxon>
        <taxon>Mucoromycota</taxon>
        <taxon>Mortierellomycotina</taxon>
        <taxon>Mortierellomycetes</taxon>
        <taxon>Mortierellales</taxon>
        <taxon>Mortierellaceae</taxon>
        <taxon>Lunasporangiospora</taxon>
    </lineage>
</organism>
<feature type="region of interest" description="Disordered" evidence="1">
    <location>
        <begin position="278"/>
        <end position="361"/>
    </location>
</feature>
<accession>A0A9P6KAN0</accession>
<gene>
    <name evidence="2" type="ORF">BGW38_006697</name>
</gene>
<feature type="compositionally biased region" description="Polar residues" evidence="1">
    <location>
        <begin position="103"/>
        <end position="128"/>
    </location>
</feature>
<feature type="compositionally biased region" description="Basic residues" evidence="1">
    <location>
        <begin position="312"/>
        <end position="328"/>
    </location>
</feature>
<feature type="region of interest" description="Disordered" evidence="1">
    <location>
        <begin position="196"/>
        <end position="256"/>
    </location>
</feature>
<sequence length="361" mass="40046">MTSETSMSEELEMVHETSPHPNPFVFVPAPCRGESSKAASARARAKSFVFVPSSSFYPTGSSTTPPTVAKKRGRPKGSTKVIQATINRGKGKQKANDDGDDILNNSDANTNNPASCSATINPTNNNTIHDLAASDTTNDPVNDNTVNGPAVINAENHPPTISQTDLYSVLGPGRVDRFYADGCLFGYDSNYLGEPSIGNSRDRPPGENENGIIVEDEQEVQEERLIEEETGARNINGPIPGEDDEEEKVYHDGPRPFDETNYPLHFFYEHYFAQFPVDNTTNDTDSDYSDSSEDDEEEEEEDTTAETTHIHTSAKRKAHGCSHLSVKRSRLDQCTRSRPRWLDDTEDVEELQQHRDQDQFT</sequence>
<feature type="compositionally biased region" description="Low complexity" evidence="1">
    <location>
        <begin position="135"/>
        <end position="147"/>
    </location>
</feature>
<evidence type="ECO:0000313" key="3">
    <source>
        <dbReference type="Proteomes" id="UP000780801"/>
    </source>
</evidence>
<feature type="compositionally biased region" description="Basic and acidic residues" evidence="1">
    <location>
        <begin position="329"/>
        <end position="343"/>
    </location>
</feature>
<feature type="compositionally biased region" description="Acidic residues" evidence="1">
    <location>
        <begin position="284"/>
        <end position="304"/>
    </location>
</feature>
<keyword evidence="3" id="KW-1185">Reference proteome</keyword>